<dbReference type="STRING" id="743788.S8EPL6"/>
<feature type="region of interest" description="Disordered" evidence="16">
    <location>
        <begin position="42"/>
        <end position="120"/>
    </location>
</feature>
<dbReference type="GO" id="GO:0005576">
    <property type="term" value="C:extracellular region"/>
    <property type="evidence" value="ECO:0007669"/>
    <property type="project" value="TreeGrafter"/>
</dbReference>
<comment type="subcellular location">
    <subcellularLocation>
        <location evidence="1">Cell membrane</location>
        <topology evidence="1">Single-pass type II membrane protein</topology>
    </subcellularLocation>
</comment>
<keyword evidence="7 17" id="KW-1133">Transmembrane helix</keyword>
<dbReference type="EMBL" id="KE504122">
    <property type="protein sequence ID" value="EPT06073.1"/>
    <property type="molecule type" value="Genomic_DNA"/>
</dbReference>
<evidence type="ECO:0000256" key="16">
    <source>
        <dbReference type="SAM" id="MobiDB-lite"/>
    </source>
</evidence>
<feature type="transmembrane region" description="Helical" evidence="17">
    <location>
        <begin position="126"/>
        <end position="148"/>
    </location>
</feature>
<protein>
    <recommendedName>
        <fullName evidence="14">glucan 1,3-beta-glucosidase</fullName>
        <ecNumber evidence="14">3.2.1.58</ecNumber>
    </recommendedName>
    <alternativeName>
        <fullName evidence="15">Exo-1,3-beta-glucanase D</fullName>
    </alternativeName>
</protein>
<name>S8EPL6_FOMSC</name>
<keyword evidence="4 17" id="KW-0812">Transmembrane</keyword>
<evidence type="ECO:0000256" key="1">
    <source>
        <dbReference type="ARBA" id="ARBA00004401"/>
    </source>
</evidence>
<dbReference type="GO" id="GO:0004338">
    <property type="term" value="F:glucan exo-1,3-beta-glucosidase activity"/>
    <property type="evidence" value="ECO:0007669"/>
    <property type="project" value="UniProtKB-EC"/>
</dbReference>
<keyword evidence="9" id="KW-0325">Glycoprotein</keyword>
<proteinExistence type="inferred from homology"/>
<evidence type="ECO:0000256" key="15">
    <source>
        <dbReference type="ARBA" id="ARBA00041260"/>
    </source>
</evidence>
<sequence>MAFRSYDPVPNPAAAASNSDFDFELHSPRMGTFMGAALNDEASFSDTRPSSVNTGDGASSVRALNRQSQVDSPLYGSQYRDDPNDVHPKDFAPPTSPTAPYANLNEKRRDPTAQYASPRQRSRRRLMLIIGGVALIIIIVVVVVAVILSTRKHSSSTSSDVASGSSGSSSQSGGKSGSGSTSGGKTAAAITGGDGSTATTDDGSTFTYSNKFGGYWYYDPQNPLTNYARAQSWTPAMNQTFEYGTDTIRGVNLGGWLVPEPIIAPALFEPYANSSYPAVDEWTLSYNLMNETSQGGLKGVMTKHYDTFITEQDFAEIAGAGLNHVRIPIGYWAIETWDGEPFLAKVSWTYFLKAIEWARKYGLRINLDFHALPGSQNGWNHSGKLGSINVLYGPMGFANAQRSLGYIRTIAEFISQPQYSSVVTIFGITNEPMGTSMGQAQLSSYYVQAYGIVRTASGIGEGKGPYVLYHDGFYQLSQWAGFLAGADRIAIDNHPYICFGGQSSAPYSARLTVPCDTWAADVNTSMTAFGLTTAGEFSNAINDCGLWVNGVNDGTRYEGTFDGTAYTGDCTPWVDWQNWDDAFKADIEQFALASMSALQNFFFWTWKIGNSSVSGTVESPQWSYQLGLENGWMPTDPRKAEGVCNPSAVFNPPLSAWQTGGQGAGTTSGGAQYAWPPATISNPGYPSAASVLPSYTATGGQVTLAVPTFSYSSATVTASVGDGWENAKDTAQLYTGVQTCDYLFPWIGPTAPPSPLCGGNDKRDVYDAPAPTPAPAGSS</sequence>
<keyword evidence="3" id="KW-1003">Cell membrane</keyword>
<evidence type="ECO:0000256" key="7">
    <source>
        <dbReference type="ARBA" id="ARBA00022989"/>
    </source>
</evidence>
<dbReference type="InterPro" id="IPR017853">
    <property type="entry name" value="GH"/>
</dbReference>
<dbReference type="OrthoDB" id="62120at2759"/>
<keyword evidence="11" id="KW-0961">Cell wall biogenesis/degradation</keyword>
<feature type="region of interest" description="Disordered" evidence="16">
    <location>
        <begin position="155"/>
        <end position="203"/>
    </location>
</feature>
<feature type="compositionally biased region" description="Low complexity" evidence="16">
    <location>
        <begin position="155"/>
        <end position="173"/>
    </location>
</feature>
<dbReference type="Proteomes" id="UP000015241">
    <property type="component" value="Unassembled WGS sequence"/>
</dbReference>
<keyword evidence="5" id="KW-0378">Hydrolase</keyword>
<dbReference type="InParanoid" id="S8EPL6"/>
<dbReference type="GO" id="GO:0009251">
    <property type="term" value="P:glucan catabolic process"/>
    <property type="evidence" value="ECO:0007669"/>
    <property type="project" value="TreeGrafter"/>
</dbReference>
<keyword evidence="8 17" id="KW-0472">Membrane</keyword>
<comment type="similarity">
    <text evidence="2">Belongs to the glycosyl hydrolase 5 (cellulase A) family.</text>
</comment>
<feature type="region of interest" description="Disordered" evidence="16">
    <location>
        <begin position="754"/>
        <end position="779"/>
    </location>
</feature>
<evidence type="ECO:0000256" key="6">
    <source>
        <dbReference type="ARBA" id="ARBA00022968"/>
    </source>
</evidence>
<feature type="compositionally biased region" description="Polar residues" evidence="16">
    <location>
        <begin position="42"/>
        <end position="57"/>
    </location>
</feature>
<feature type="compositionally biased region" description="Basic and acidic residues" evidence="16">
    <location>
        <begin position="79"/>
        <end position="90"/>
    </location>
</feature>
<dbReference type="Pfam" id="PF00150">
    <property type="entry name" value="Cellulase"/>
    <property type="match status" value="1"/>
</dbReference>
<organism evidence="19 20">
    <name type="scientific">Fomitopsis schrenkii</name>
    <name type="common">Brown rot fungus</name>
    <dbReference type="NCBI Taxonomy" id="2126942"/>
    <lineage>
        <taxon>Eukaryota</taxon>
        <taxon>Fungi</taxon>
        <taxon>Dikarya</taxon>
        <taxon>Basidiomycota</taxon>
        <taxon>Agaricomycotina</taxon>
        <taxon>Agaricomycetes</taxon>
        <taxon>Polyporales</taxon>
        <taxon>Fomitopsis</taxon>
    </lineage>
</organism>
<dbReference type="PANTHER" id="PTHR31297:SF34">
    <property type="entry name" value="GLUCAN 1,3-BETA-GLUCOSIDASE 2"/>
    <property type="match status" value="1"/>
</dbReference>
<dbReference type="InterPro" id="IPR001547">
    <property type="entry name" value="Glyco_hydro_5"/>
</dbReference>
<reference evidence="19 20" key="1">
    <citation type="journal article" date="2012" name="Science">
        <title>The Paleozoic origin of enzymatic lignin decomposition reconstructed from 31 fungal genomes.</title>
        <authorList>
            <person name="Floudas D."/>
            <person name="Binder M."/>
            <person name="Riley R."/>
            <person name="Barry K."/>
            <person name="Blanchette R.A."/>
            <person name="Henrissat B."/>
            <person name="Martinez A.T."/>
            <person name="Otillar R."/>
            <person name="Spatafora J.W."/>
            <person name="Yadav J.S."/>
            <person name="Aerts A."/>
            <person name="Benoit I."/>
            <person name="Boyd A."/>
            <person name="Carlson A."/>
            <person name="Copeland A."/>
            <person name="Coutinho P.M."/>
            <person name="de Vries R.P."/>
            <person name="Ferreira P."/>
            <person name="Findley K."/>
            <person name="Foster B."/>
            <person name="Gaskell J."/>
            <person name="Glotzer D."/>
            <person name="Gorecki P."/>
            <person name="Heitman J."/>
            <person name="Hesse C."/>
            <person name="Hori C."/>
            <person name="Igarashi K."/>
            <person name="Jurgens J.A."/>
            <person name="Kallen N."/>
            <person name="Kersten P."/>
            <person name="Kohler A."/>
            <person name="Kuees U."/>
            <person name="Kumar T.K.A."/>
            <person name="Kuo A."/>
            <person name="LaButti K."/>
            <person name="Larrondo L.F."/>
            <person name="Lindquist E."/>
            <person name="Ling A."/>
            <person name="Lombard V."/>
            <person name="Lucas S."/>
            <person name="Lundell T."/>
            <person name="Martin R."/>
            <person name="McLaughlin D.J."/>
            <person name="Morgenstern I."/>
            <person name="Morin E."/>
            <person name="Murat C."/>
            <person name="Nagy L.G."/>
            <person name="Nolan M."/>
            <person name="Ohm R.A."/>
            <person name="Patyshakuliyeva A."/>
            <person name="Rokas A."/>
            <person name="Ruiz-Duenas F.J."/>
            <person name="Sabat G."/>
            <person name="Salamov A."/>
            <person name="Samejima M."/>
            <person name="Schmutz J."/>
            <person name="Slot J.C."/>
            <person name="St John F."/>
            <person name="Stenlid J."/>
            <person name="Sun H."/>
            <person name="Sun S."/>
            <person name="Syed K."/>
            <person name="Tsang A."/>
            <person name="Wiebenga A."/>
            <person name="Young D."/>
            <person name="Pisabarro A."/>
            <person name="Eastwood D.C."/>
            <person name="Martin F."/>
            <person name="Cullen D."/>
            <person name="Grigoriev I.V."/>
            <person name="Hibbett D.S."/>
        </authorList>
    </citation>
    <scope>NUCLEOTIDE SEQUENCE</scope>
    <source>
        <strain evidence="20">FP-58527</strain>
    </source>
</reference>
<keyword evidence="20" id="KW-1185">Reference proteome</keyword>
<evidence type="ECO:0000256" key="17">
    <source>
        <dbReference type="SAM" id="Phobius"/>
    </source>
</evidence>
<evidence type="ECO:0000256" key="5">
    <source>
        <dbReference type="ARBA" id="ARBA00022801"/>
    </source>
</evidence>
<keyword evidence="10" id="KW-0326">Glycosidase</keyword>
<evidence type="ECO:0000259" key="18">
    <source>
        <dbReference type="Pfam" id="PF00150"/>
    </source>
</evidence>
<dbReference type="eggNOG" id="ENOG502QRG8">
    <property type="taxonomic scope" value="Eukaryota"/>
</dbReference>
<accession>S8EPL6</accession>
<evidence type="ECO:0000256" key="2">
    <source>
        <dbReference type="ARBA" id="ARBA00005641"/>
    </source>
</evidence>
<comment type="function">
    <text evidence="13">Glucosidase involved in the degradation of cellulosic biomass. Active on lichenan.</text>
</comment>
<dbReference type="PANTHER" id="PTHR31297">
    <property type="entry name" value="GLUCAN ENDO-1,6-BETA-GLUCOSIDASE B"/>
    <property type="match status" value="1"/>
</dbReference>
<dbReference type="InterPro" id="IPR050386">
    <property type="entry name" value="Glycosyl_hydrolase_5"/>
</dbReference>
<dbReference type="AlphaFoldDB" id="S8EPL6"/>
<feature type="compositionally biased region" description="Low complexity" evidence="16">
    <location>
        <begin position="183"/>
        <end position="203"/>
    </location>
</feature>
<evidence type="ECO:0000313" key="19">
    <source>
        <dbReference type="EMBL" id="EPT06073.1"/>
    </source>
</evidence>
<evidence type="ECO:0000256" key="11">
    <source>
        <dbReference type="ARBA" id="ARBA00023316"/>
    </source>
</evidence>
<evidence type="ECO:0000256" key="8">
    <source>
        <dbReference type="ARBA" id="ARBA00023136"/>
    </source>
</evidence>
<keyword evidence="6" id="KW-0735">Signal-anchor</keyword>
<dbReference type="GO" id="GO:0071555">
    <property type="term" value="P:cell wall organization"/>
    <property type="evidence" value="ECO:0007669"/>
    <property type="project" value="UniProtKB-KW"/>
</dbReference>
<evidence type="ECO:0000256" key="9">
    <source>
        <dbReference type="ARBA" id="ARBA00023180"/>
    </source>
</evidence>
<dbReference type="GO" id="GO:0005886">
    <property type="term" value="C:plasma membrane"/>
    <property type="evidence" value="ECO:0007669"/>
    <property type="project" value="UniProtKB-SubCell"/>
</dbReference>
<evidence type="ECO:0000256" key="10">
    <source>
        <dbReference type="ARBA" id="ARBA00023295"/>
    </source>
</evidence>
<dbReference type="GO" id="GO:0009986">
    <property type="term" value="C:cell surface"/>
    <property type="evidence" value="ECO:0007669"/>
    <property type="project" value="TreeGrafter"/>
</dbReference>
<dbReference type="HOGENOM" id="CLU_004624_6_1_1"/>
<dbReference type="Gene3D" id="3.20.20.80">
    <property type="entry name" value="Glycosidases"/>
    <property type="match status" value="1"/>
</dbReference>
<evidence type="ECO:0000256" key="12">
    <source>
        <dbReference type="ARBA" id="ARBA00036824"/>
    </source>
</evidence>
<evidence type="ECO:0000256" key="3">
    <source>
        <dbReference type="ARBA" id="ARBA00022475"/>
    </source>
</evidence>
<evidence type="ECO:0000256" key="14">
    <source>
        <dbReference type="ARBA" id="ARBA00038929"/>
    </source>
</evidence>
<dbReference type="EC" id="3.2.1.58" evidence="14"/>
<evidence type="ECO:0000256" key="4">
    <source>
        <dbReference type="ARBA" id="ARBA00022692"/>
    </source>
</evidence>
<dbReference type="FunFam" id="3.20.20.80:FF:000033">
    <property type="entry name" value="Glucan 1,3-beta-glucosidase A"/>
    <property type="match status" value="1"/>
</dbReference>
<evidence type="ECO:0000313" key="20">
    <source>
        <dbReference type="Proteomes" id="UP000015241"/>
    </source>
</evidence>
<dbReference type="SUPFAM" id="SSF51445">
    <property type="entry name" value="(Trans)glycosidases"/>
    <property type="match status" value="1"/>
</dbReference>
<dbReference type="FunCoup" id="S8EPL6">
    <property type="interactions" value="27"/>
</dbReference>
<gene>
    <name evidence="19" type="ORF">FOMPIDRAFT_158852</name>
</gene>
<evidence type="ECO:0000256" key="13">
    <source>
        <dbReference type="ARBA" id="ARBA00037126"/>
    </source>
</evidence>
<feature type="compositionally biased region" description="Pro residues" evidence="16">
    <location>
        <begin position="770"/>
        <end position="779"/>
    </location>
</feature>
<comment type="catalytic activity">
    <reaction evidence="12">
        <text>Successive hydrolysis of beta-D-glucose units from the non-reducing ends of (1-&gt;3)-beta-D-glucans, releasing alpha-glucose.</text>
        <dbReference type="EC" id="3.2.1.58"/>
    </reaction>
</comment>
<feature type="domain" description="Glycoside hydrolase family 5" evidence="18">
    <location>
        <begin position="296"/>
        <end position="457"/>
    </location>
</feature>